<sequence length="307" mass="33960">MTIRGGEVAVFVETNVRTYMVLAVSPDISAADFKRKLEAAHFNCFPKSGEIRVQNLMVNRKSCFYHLPDSFPIKYSFQGLKRTWFLHAEVSTGTSNVLDKSVRNDITWKKMEGFKSTKGLGTVPATASDADNTKKMTKIVKNFSWISLSNGVKGCPSNKGTSDDVLEGTHTVNKNCTPVNSGTESTCCSSQWFDCNSTGKGNEPEKQLKAKHSTDYSVTQTYPLPQFAVRMPARICRRSTTTDCRLKGSVDQLEKTAAVGKRILTAAAKLRISRSNPRACISLYRVRGSHGSSMIRPSIFEISDDED</sequence>
<keyword evidence="2" id="KW-1185">Reference proteome</keyword>
<evidence type="ECO:0000313" key="1">
    <source>
        <dbReference type="EMBL" id="KAJ8769166.1"/>
    </source>
</evidence>
<dbReference type="EMBL" id="JAIWQS010000003">
    <property type="protein sequence ID" value="KAJ8769166.1"/>
    <property type="molecule type" value="Genomic_DNA"/>
</dbReference>
<comment type="caution">
    <text evidence="1">The sequence shown here is derived from an EMBL/GenBank/DDBJ whole genome shotgun (WGS) entry which is preliminary data.</text>
</comment>
<evidence type="ECO:0000313" key="2">
    <source>
        <dbReference type="Proteomes" id="UP001159364"/>
    </source>
</evidence>
<proteinExistence type="predicted"/>
<dbReference type="AlphaFoldDB" id="A0AAV8TQE3"/>
<reference evidence="1 2" key="1">
    <citation type="submission" date="2021-09" db="EMBL/GenBank/DDBJ databases">
        <title>Genomic insights and catalytic innovation underlie evolution of tropane alkaloids biosynthesis.</title>
        <authorList>
            <person name="Wang Y.-J."/>
            <person name="Tian T."/>
            <person name="Huang J.-P."/>
            <person name="Huang S.-X."/>
        </authorList>
    </citation>
    <scope>NUCLEOTIDE SEQUENCE [LARGE SCALE GENOMIC DNA]</scope>
    <source>
        <strain evidence="1">KIB-2018</strain>
        <tissue evidence="1">Leaf</tissue>
    </source>
</reference>
<dbReference type="Proteomes" id="UP001159364">
    <property type="component" value="Linkage Group LG03"/>
</dbReference>
<gene>
    <name evidence="1" type="ORF">K2173_000941</name>
</gene>
<organism evidence="1 2">
    <name type="scientific">Erythroxylum novogranatense</name>
    <dbReference type="NCBI Taxonomy" id="1862640"/>
    <lineage>
        <taxon>Eukaryota</taxon>
        <taxon>Viridiplantae</taxon>
        <taxon>Streptophyta</taxon>
        <taxon>Embryophyta</taxon>
        <taxon>Tracheophyta</taxon>
        <taxon>Spermatophyta</taxon>
        <taxon>Magnoliopsida</taxon>
        <taxon>eudicotyledons</taxon>
        <taxon>Gunneridae</taxon>
        <taxon>Pentapetalae</taxon>
        <taxon>rosids</taxon>
        <taxon>fabids</taxon>
        <taxon>Malpighiales</taxon>
        <taxon>Erythroxylaceae</taxon>
        <taxon>Erythroxylum</taxon>
    </lineage>
</organism>
<accession>A0AAV8TQE3</accession>
<protein>
    <submittedName>
        <fullName evidence="1">Uncharacterized protein</fullName>
    </submittedName>
</protein>
<name>A0AAV8TQE3_9ROSI</name>